<reference evidence="2" key="1">
    <citation type="submission" date="2003-11" db="EMBL/GenBank/DDBJ databases">
        <authorList>
            <person name="Heidelberg J.F."/>
            <person name="Eisen J.A."/>
            <person name="Nelson W.C."/>
            <person name="DeLong E.F."/>
        </authorList>
    </citation>
    <scope>NUCLEOTIDE SEQUENCE</scope>
</reference>
<dbReference type="Gene3D" id="3.40.50.300">
    <property type="entry name" value="P-loop containing nucleotide triphosphate hydrolases"/>
    <property type="match status" value="1"/>
</dbReference>
<dbReference type="InterPro" id="IPR027417">
    <property type="entry name" value="P-loop_NTPase"/>
</dbReference>
<dbReference type="PANTHER" id="PTHR44366:SF1">
    <property type="entry name" value="UDP-N-ACETYLGLUCOSAMINE--PEPTIDE N-ACETYLGLUCOSAMINYLTRANSFERASE 110 KDA SUBUNIT"/>
    <property type="match status" value="1"/>
</dbReference>
<dbReference type="GO" id="GO:0097363">
    <property type="term" value="F:protein O-acetylglucosaminyltransferase activity"/>
    <property type="evidence" value="ECO:0007669"/>
    <property type="project" value="TreeGrafter"/>
</dbReference>
<feature type="repeat" description="TPR" evidence="1">
    <location>
        <begin position="92"/>
        <end position="125"/>
    </location>
</feature>
<dbReference type="SMART" id="SM00028">
    <property type="entry name" value="TPR"/>
    <property type="match status" value="6"/>
</dbReference>
<evidence type="ECO:0000313" key="2">
    <source>
        <dbReference type="EMBL" id="AAR37905.1"/>
    </source>
</evidence>
<dbReference type="Pfam" id="PF13414">
    <property type="entry name" value="TPR_11"/>
    <property type="match status" value="2"/>
</dbReference>
<feature type="repeat" description="TPR" evidence="1">
    <location>
        <begin position="160"/>
        <end position="193"/>
    </location>
</feature>
<sequence length="604" mass="68780">MTIKTQRLLARAKKIAKKGDTEEAQKLYTIVLEEYPQNQEAKNGLLALKQGQGQLDPPKAKIQSVVALFSNGQIEEALSAVEVLIKDFPNDPLLFNISGACYQAIGQLNEAVKSFEKAVTIKPDYAESHYNLGVTLQQLGQLDTAVKCYEKALAIKHDYPKAHNNLGNIFLNLRQLDAALDHFEWAVAFKPDYAEAHNNLGIVLVELGQDDVAIKSYEKSIAIKPDYPLPHNNLGIAFQKLGQMDAAVESYKKAVAIKPDYATAQFNLSAMKKYTANDPQISIMQSLLSRSDLNLSDRIHLCFALAKVNEDLGEQDELFEFLHEGNRLRKKELNYSIDNDQEINLFFKKLFSSTPFVIEKSSYETSTIRPVFIVGMPRSGTTLVEQIIASHHEVYGAGELYNLANSISPILEGHLNQNTNTLLEKELLTIRQQYLDALSRFNVSEKVITDKMPLNFRYIGFILSAFPEAKIVHLKRDARAICWSIYKHYFNATENGWAYNLEDLAGFYGLYTDLMDFWHNLFPDKIYDMCYEDLTTNQEEETRKLLEYCELDWDENCLNFHTSKRAVKTASALQVRQKMYQGSSEVWKKHEVYLQPLIKALSSY</sequence>
<feature type="repeat" description="TPR" evidence="1">
    <location>
        <begin position="194"/>
        <end position="227"/>
    </location>
</feature>
<dbReference type="Gene3D" id="1.25.40.10">
    <property type="entry name" value="Tetratricopeptide repeat domain"/>
    <property type="match status" value="4"/>
</dbReference>
<keyword evidence="1" id="KW-0802">TPR repeat</keyword>
<keyword evidence="2" id="KW-0808">Transferase</keyword>
<dbReference type="Pfam" id="PF13181">
    <property type="entry name" value="TPR_8"/>
    <property type="match status" value="1"/>
</dbReference>
<proteinExistence type="predicted"/>
<dbReference type="PANTHER" id="PTHR44366">
    <property type="entry name" value="UDP-N-ACETYLGLUCOSAMINE--PEPTIDE N-ACETYLGLUCOSAMINYLTRANSFERASE 110 KDA SUBUNIT"/>
    <property type="match status" value="1"/>
</dbReference>
<feature type="repeat" description="TPR" evidence="1">
    <location>
        <begin position="228"/>
        <end position="261"/>
    </location>
</feature>
<dbReference type="SUPFAM" id="SSF52540">
    <property type="entry name" value="P-loop containing nucleoside triphosphate hydrolases"/>
    <property type="match status" value="1"/>
</dbReference>
<dbReference type="Pfam" id="PF13469">
    <property type="entry name" value="Sulfotransfer_3"/>
    <property type="match status" value="1"/>
</dbReference>
<evidence type="ECO:0000256" key="1">
    <source>
        <dbReference type="PROSITE-ProRule" id="PRU00339"/>
    </source>
</evidence>
<dbReference type="InterPro" id="IPR019734">
    <property type="entry name" value="TPR_rpt"/>
</dbReference>
<dbReference type="Pfam" id="PF13174">
    <property type="entry name" value="TPR_6"/>
    <property type="match status" value="1"/>
</dbReference>
<dbReference type="AlphaFoldDB" id="Q6SGF7"/>
<dbReference type="GO" id="GO:0006493">
    <property type="term" value="P:protein O-linked glycosylation"/>
    <property type="evidence" value="ECO:0007669"/>
    <property type="project" value="InterPro"/>
</dbReference>
<dbReference type="InterPro" id="IPR037919">
    <property type="entry name" value="OGT"/>
</dbReference>
<dbReference type="SUPFAM" id="SSF48452">
    <property type="entry name" value="TPR-like"/>
    <property type="match status" value="1"/>
</dbReference>
<dbReference type="EMBL" id="AY458642">
    <property type="protein sequence ID" value="AAR37905.1"/>
    <property type="molecule type" value="Genomic_DNA"/>
</dbReference>
<dbReference type="PROSITE" id="PS50005">
    <property type="entry name" value="TPR"/>
    <property type="match status" value="5"/>
</dbReference>
<reference evidence="2" key="2">
    <citation type="submission" date="2003-12" db="EMBL/GenBank/DDBJ databases">
        <title>Monterey Bay Coastal Ocean Microbial Observatory environmental clone sequencing.</title>
        <authorList>
            <person name="DeLong E.F."/>
        </authorList>
    </citation>
    <scope>NUCLEOTIDE SEQUENCE</scope>
</reference>
<feature type="repeat" description="TPR" evidence="1">
    <location>
        <begin position="126"/>
        <end position="159"/>
    </location>
</feature>
<organism evidence="2">
    <name type="scientific">uncultured marine bacterium 560</name>
    <dbReference type="NCBI Taxonomy" id="257395"/>
    <lineage>
        <taxon>Bacteria</taxon>
        <taxon>environmental samples</taxon>
    </lineage>
</organism>
<dbReference type="InterPro" id="IPR011990">
    <property type="entry name" value="TPR-like_helical_dom_sf"/>
</dbReference>
<protein>
    <submittedName>
        <fullName evidence="2">TPR domain/sulfotransferase domain protein</fullName>
    </submittedName>
</protein>
<accession>Q6SGF7</accession>
<gene>
    <name evidence="2" type="ORF">MBMO_EBAC750-16D01.47</name>
</gene>
<name>Q6SGF7_9BACT</name>
<dbReference type="PROSITE" id="PS50293">
    <property type="entry name" value="TPR_REGION"/>
    <property type="match status" value="2"/>
</dbReference>